<dbReference type="AlphaFoldDB" id="A0A3Q8CM98"/>
<evidence type="ECO:0000256" key="2">
    <source>
        <dbReference type="ARBA" id="ARBA00022840"/>
    </source>
</evidence>
<evidence type="ECO:0000313" key="6">
    <source>
        <dbReference type="Proteomes" id="UP000324497"/>
    </source>
</evidence>
<protein>
    <submittedName>
        <fullName evidence="5">Multidrug ABC transporter ATP-binding protein</fullName>
    </submittedName>
</protein>
<keyword evidence="6" id="KW-1185">Reference proteome</keyword>
<accession>A0A3Q8CM98</accession>
<feature type="domain" description="ABC transporter" evidence="4">
    <location>
        <begin position="4"/>
        <end position="255"/>
    </location>
</feature>
<feature type="domain" description="ABC transporter" evidence="4">
    <location>
        <begin position="317"/>
        <end position="538"/>
    </location>
</feature>
<evidence type="ECO:0000256" key="3">
    <source>
        <dbReference type="SAM" id="Coils"/>
    </source>
</evidence>
<keyword evidence="3" id="KW-0175">Coiled coil</keyword>
<dbReference type="GO" id="GO:0003677">
    <property type="term" value="F:DNA binding"/>
    <property type="evidence" value="ECO:0007669"/>
    <property type="project" value="InterPro"/>
</dbReference>
<dbReference type="PROSITE" id="PS50893">
    <property type="entry name" value="ABC_TRANSPORTER_2"/>
    <property type="match status" value="2"/>
</dbReference>
<feature type="coiled-coil region" evidence="3">
    <location>
        <begin position="571"/>
        <end position="623"/>
    </location>
</feature>
<dbReference type="InterPro" id="IPR032524">
    <property type="entry name" value="ABC_tran_C"/>
</dbReference>
<dbReference type="KEGG" id="lng:BSQ50_06200"/>
<reference evidence="5 6" key="1">
    <citation type="submission" date="2016-11" db="EMBL/GenBank/DDBJ databases">
        <title>Interaction between Lactobacillus species and yeast in water kefir.</title>
        <authorList>
            <person name="Behr J."/>
            <person name="Xu D."/>
            <person name="Vogel R.F."/>
        </authorList>
    </citation>
    <scope>NUCLEOTIDE SEQUENCE [LARGE SCALE GENOMIC DNA]</scope>
    <source>
        <strain evidence="5 6">TMW 1.1827</strain>
    </source>
</reference>
<organism evidence="5 6">
    <name type="scientific">Liquorilactobacillus nagelii</name>
    <dbReference type="NCBI Taxonomy" id="82688"/>
    <lineage>
        <taxon>Bacteria</taxon>
        <taxon>Bacillati</taxon>
        <taxon>Bacillota</taxon>
        <taxon>Bacilli</taxon>
        <taxon>Lactobacillales</taxon>
        <taxon>Lactobacillaceae</taxon>
        <taxon>Liquorilactobacillus</taxon>
    </lineage>
</organism>
<dbReference type="Pfam" id="PF16326">
    <property type="entry name" value="ABC_tran_CTD"/>
    <property type="match status" value="1"/>
</dbReference>
<dbReference type="FunFam" id="3.40.50.300:FF:000011">
    <property type="entry name" value="Putative ABC transporter ATP-binding component"/>
    <property type="match status" value="1"/>
</dbReference>
<dbReference type="InterPro" id="IPR003439">
    <property type="entry name" value="ABC_transporter-like_ATP-bd"/>
</dbReference>
<dbReference type="EMBL" id="CP018180">
    <property type="protein sequence ID" value="AUJ32181.1"/>
    <property type="molecule type" value="Genomic_DNA"/>
</dbReference>
<dbReference type="Pfam" id="PF12848">
    <property type="entry name" value="ABC_tran_Xtn"/>
    <property type="match status" value="1"/>
</dbReference>
<dbReference type="InterPro" id="IPR003593">
    <property type="entry name" value="AAA+_ATPase"/>
</dbReference>
<gene>
    <name evidence="5" type="ORF">BSQ50_06200</name>
</gene>
<keyword evidence="1" id="KW-0547">Nucleotide-binding</keyword>
<dbReference type="SUPFAM" id="SSF52540">
    <property type="entry name" value="P-loop containing nucleoside triphosphate hydrolases"/>
    <property type="match status" value="2"/>
</dbReference>
<dbReference type="GeneID" id="78521466"/>
<dbReference type="GO" id="GO:0005524">
    <property type="term" value="F:ATP binding"/>
    <property type="evidence" value="ECO:0007669"/>
    <property type="project" value="UniProtKB-KW"/>
</dbReference>
<dbReference type="RefSeq" id="WP_057885984.1">
    <property type="nucleotide sequence ID" value="NZ_CP018180.1"/>
</dbReference>
<dbReference type="Gene3D" id="1.10.287.380">
    <property type="entry name" value="Valyl-tRNA synthetase, C-terminal domain"/>
    <property type="match status" value="1"/>
</dbReference>
<feature type="coiled-coil region" evidence="3">
    <location>
        <begin position="241"/>
        <end position="268"/>
    </location>
</feature>
<dbReference type="Proteomes" id="UP000324497">
    <property type="component" value="Chromosome"/>
</dbReference>
<name>A0A3Q8CM98_9LACO</name>
<dbReference type="GO" id="GO:0016887">
    <property type="term" value="F:ATP hydrolysis activity"/>
    <property type="evidence" value="ECO:0007669"/>
    <property type="project" value="InterPro"/>
</dbReference>
<dbReference type="Pfam" id="PF00005">
    <property type="entry name" value="ABC_tran"/>
    <property type="match status" value="2"/>
</dbReference>
<evidence type="ECO:0000256" key="1">
    <source>
        <dbReference type="ARBA" id="ARBA00022741"/>
    </source>
</evidence>
<dbReference type="Gene3D" id="3.40.50.300">
    <property type="entry name" value="P-loop containing nucleotide triphosphate hydrolases"/>
    <property type="match status" value="2"/>
</dbReference>
<evidence type="ECO:0000259" key="4">
    <source>
        <dbReference type="PROSITE" id="PS50893"/>
    </source>
</evidence>
<sequence>MQTLRVENLSKTYGEKELFSELNLLINEHDRIGLIGVNGTGKSSLLNVLAGCDQADQGELIKPNDYRIAYLRQQPQLNPTVSIMEAIFSGAAPIFKATQEYEQAAALYGAHPSDKRVEQRYLRAETKMNQLDAWDAESQVKTILTQLQINDLKQKISELSGGQEKRVGLAQVLIQDPDLLILDEPTNQLDFSSISWLEEYLNSFKGALLVVTHDRYFLDRVAKKIIELDHSHLYSYPGNYHDYVRQKADRLENEVEAQHKQNKLYQKELAWMQHGAKARSTKQQARINRFENLKENLATKSTEEQVNLELGQQRLGKKVIELKKAKLVIGSHLIIDQLDLLIQAGQRIGITGKNGAGKSSFLNVLAGKMPLSAGKLIIGPTVKLGYYQQQFEKLPQDLRVIDYLKKVAQQVKDQAGNILSVTQLLEQFLFPRYMHGILIRKLSGGEQRRLYLLKILMQQPNVLLLDEPTNDLDIQTLTILEDYLADFQGTVITVSHDRYFLDKVAQKLLLFEGNAKIGTFDGKLTDYLQQRQKKVEKVNDKGSKLVDEKNLKENKKTAEKTKLTYAEKIEFKQLETKIDQLEKQKTGLSQQMTKISASDYNKLAELQQNLDQLDQEIEQKMTRWEELSLYA</sequence>
<dbReference type="PANTHER" id="PTHR42855:SF1">
    <property type="entry name" value="ABC TRANSPORTER DOMAIN-CONTAINING PROTEIN"/>
    <property type="match status" value="1"/>
</dbReference>
<proteinExistence type="predicted"/>
<dbReference type="InterPro" id="IPR027417">
    <property type="entry name" value="P-loop_NTPase"/>
</dbReference>
<dbReference type="InterPro" id="IPR037118">
    <property type="entry name" value="Val-tRNA_synth_C_sf"/>
</dbReference>
<dbReference type="CDD" id="cd03221">
    <property type="entry name" value="ABCF_EF-3"/>
    <property type="match status" value="2"/>
</dbReference>
<dbReference type="SMART" id="SM00382">
    <property type="entry name" value="AAA"/>
    <property type="match status" value="2"/>
</dbReference>
<evidence type="ECO:0000313" key="5">
    <source>
        <dbReference type="EMBL" id="AUJ32181.1"/>
    </source>
</evidence>
<dbReference type="PANTHER" id="PTHR42855">
    <property type="entry name" value="ABC TRANSPORTER ATP-BINDING SUBUNIT"/>
    <property type="match status" value="1"/>
</dbReference>
<dbReference type="InterPro" id="IPR032781">
    <property type="entry name" value="ABC_tran_Xtn"/>
</dbReference>
<keyword evidence="2 5" id="KW-0067">ATP-binding</keyword>
<dbReference type="InterPro" id="IPR051309">
    <property type="entry name" value="ABCF_ATPase"/>
</dbReference>